<feature type="domain" description="Nudix hydrolase" evidence="3">
    <location>
        <begin position="39"/>
        <end position="168"/>
    </location>
</feature>
<accession>A0A557SXL9</accession>
<dbReference type="PANTHER" id="PTHR11839:SF18">
    <property type="entry name" value="NUDIX HYDROLASE DOMAIN-CONTAINING PROTEIN"/>
    <property type="match status" value="1"/>
</dbReference>
<keyword evidence="5" id="KW-1185">Reference proteome</keyword>
<keyword evidence="2 4" id="KW-0378">Hydrolase</keyword>
<sequence>MSREGYSVISKKVVHEGPVRLRIDTFNYNGKVFRKEVVEHSPSVGIIPIINNKEILLIKQFRHAVNKYLIEIPAGKIENNESPYEGAKRELAEETGYTGVLKPLTRCFLAPSYDTELMHFFVAENMSKLDNPKKMDEDENITNFVVELKDAIKFCYDGTIIDCKTVTAIFLYYFALHSNNEFRNN</sequence>
<name>A0A557SXL9_9ARCH</name>
<dbReference type="GO" id="GO:0016787">
    <property type="term" value="F:hydrolase activity"/>
    <property type="evidence" value="ECO:0007669"/>
    <property type="project" value="UniProtKB-KW"/>
</dbReference>
<reference evidence="4 5" key="1">
    <citation type="journal article" date="2019" name="Front. Microbiol.">
        <title>Ammonia Oxidation by the Arctic Terrestrial Thaumarchaeote Candidatus Nitrosocosmicus arcticus Is Stimulated by Increasing Temperatures.</title>
        <authorList>
            <person name="Alves R.J.E."/>
            <person name="Kerou M."/>
            <person name="Zappe A."/>
            <person name="Bittner R."/>
            <person name="Abby S.S."/>
            <person name="Schmidt H.A."/>
            <person name="Pfeifer K."/>
            <person name="Schleper C."/>
        </authorList>
    </citation>
    <scope>NUCLEOTIDE SEQUENCE [LARGE SCALE GENOMIC DNA]</scope>
    <source>
        <strain evidence="4 5">Kfb</strain>
    </source>
</reference>
<dbReference type="Gene3D" id="3.90.79.10">
    <property type="entry name" value="Nucleoside Triphosphate Pyrophosphohydrolase"/>
    <property type="match status" value="1"/>
</dbReference>
<gene>
    <name evidence="4" type="ORF">NARC_30070</name>
</gene>
<dbReference type="CDD" id="cd03424">
    <property type="entry name" value="NUDIX_ADPRase_Nudt5_UGPPase_Nudt14"/>
    <property type="match status" value="1"/>
</dbReference>
<dbReference type="Pfam" id="PF00293">
    <property type="entry name" value="NUDIX"/>
    <property type="match status" value="1"/>
</dbReference>
<evidence type="ECO:0000256" key="1">
    <source>
        <dbReference type="ARBA" id="ARBA00001946"/>
    </source>
</evidence>
<dbReference type="Proteomes" id="UP000315289">
    <property type="component" value="Unassembled WGS sequence"/>
</dbReference>
<dbReference type="EMBL" id="VOAH01000003">
    <property type="protein sequence ID" value="TVP41356.1"/>
    <property type="molecule type" value="Genomic_DNA"/>
</dbReference>
<dbReference type="PROSITE" id="PS51462">
    <property type="entry name" value="NUDIX"/>
    <property type="match status" value="1"/>
</dbReference>
<evidence type="ECO:0000259" key="3">
    <source>
        <dbReference type="PROSITE" id="PS51462"/>
    </source>
</evidence>
<dbReference type="SUPFAM" id="SSF55811">
    <property type="entry name" value="Nudix"/>
    <property type="match status" value="1"/>
</dbReference>
<dbReference type="AlphaFoldDB" id="A0A557SXL9"/>
<evidence type="ECO:0000256" key="2">
    <source>
        <dbReference type="ARBA" id="ARBA00022801"/>
    </source>
</evidence>
<dbReference type="PANTHER" id="PTHR11839">
    <property type="entry name" value="UDP/ADP-SUGAR PYROPHOSPHATASE"/>
    <property type="match status" value="1"/>
</dbReference>
<proteinExistence type="predicted"/>
<comment type="caution">
    <text evidence="4">The sequence shown here is derived from an EMBL/GenBank/DDBJ whole genome shotgun (WGS) entry which is preliminary data.</text>
</comment>
<evidence type="ECO:0000313" key="4">
    <source>
        <dbReference type="EMBL" id="TVP41356.1"/>
    </source>
</evidence>
<dbReference type="GO" id="GO:0006753">
    <property type="term" value="P:nucleoside phosphate metabolic process"/>
    <property type="evidence" value="ECO:0007669"/>
    <property type="project" value="TreeGrafter"/>
</dbReference>
<dbReference type="OrthoDB" id="104705at2157"/>
<dbReference type="GO" id="GO:0019693">
    <property type="term" value="P:ribose phosphate metabolic process"/>
    <property type="evidence" value="ECO:0007669"/>
    <property type="project" value="TreeGrafter"/>
</dbReference>
<evidence type="ECO:0000313" key="5">
    <source>
        <dbReference type="Proteomes" id="UP000315289"/>
    </source>
</evidence>
<protein>
    <submittedName>
        <fullName evidence="4">Putative NUDIX hydrolase</fullName>
    </submittedName>
</protein>
<organism evidence="4 5">
    <name type="scientific">Candidatus Nitrosocosmicus arcticus</name>
    <dbReference type="NCBI Taxonomy" id="2035267"/>
    <lineage>
        <taxon>Archaea</taxon>
        <taxon>Nitrososphaerota</taxon>
        <taxon>Nitrososphaeria</taxon>
        <taxon>Nitrososphaerales</taxon>
        <taxon>Nitrososphaeraceae</taxon>
        <taxon>Candidatus Nitrosocosmicus</taxon>
    </lineage>
</organism>
<dbReference type="InterPro" id="IPR020084">
    <property type="entry name" value="NUDIX_hydrolase_CS"/>
</dbReference>
<dbReference type="InterPro" id="IPR015797">
    <property type="entry name" value="NUDIX_hydrolase-like_dom_sf"/>
</dbReference>
<dbReference type="RefSeq" id="WP_144728784.1">
    <property type="nucleotide sequence ID" value="NZ_ML675579.1"/>
</dbReference>
<dbReference type="InterPro" id="IPR000086">
    <property type="entry name" value="NUDIX_hydrolase_dom"/>
</dbReference>
<dbReference type="PROSITE" id="PS00893">
    <property type="entry name" value="NUDIX_BOX"/>
    <property type="match status" value="1"/>
</dbReference>
<comment type="cofactor">
    <cofactor evidence="1">
        <name>Mg(2+)</name>
        <dbReference type="ChEBI" id="CHEBI:18420"/>
    </cofactor>
</comment>